<protein>
    <submittedName>
        <fullName evidence="7">Sugar-binding transcriptional regulator</fullName>
    </submittedName>
</protein>
<dbReference type="InterPro" id="IPR037171">
    <property type="entry name" value="NagB/RpiA_transferase-like"/>
</dbReference>
<dbReference type="PANTHER" id="PTHR34294">
    <property type="entry name" value="TRANSCRIPTIONAL REGULATOR-RELATED"/>
    <property type="match status" value="1"/>
</dbReference>
<evidence type="ECO:0000256" key="1">
    <source>
        <dbReference type="ARBA" id="ARBA00010466"/>
    </source>
</evidence>
<dbReference type="InterPro" id="IPR036388">
    <property type="entry name" value="WH-like_DNA-bd_sf"/>
</dbReference>
<evidence type="ECO:0000256" key="3">
    <source>
        <dbReference type="ARBA" id="ARBA00023125"/>
    </source>
</evidence>
<keyword evidence="4" id="KW-0804">Transcription</keyword>
<dbReference type="InterPro" id="IPR013324">
    <property type="entry name" value="RNA_pol_sigma_r3/r4-like"/>
</dbReference>
<dbReference type="Gene3D" id="3.40.50.1360">
    <property type="match status" value="1"/>
</dbReference>
<keyword evidence="3" id="KW-0238">DNA-binding</keyword>
<evidence type="ECO:0000256" key="2">
    <source>
        <dbReference type="ARBA" id="ARBA00023015"/>
    </source>
</evidence>
<evidence type="ECO:0000313" key="8">
    <source>
        <dbReference type="Proteomes" id="UP000248795"/>
    </source>
</evidence>
<dbReference type="SUPFAM" id="SSF100950">
    <property type="entry name" value="NagB/RpiA/CoA transferase-like"/>
    <property type="match status" value="1"/>
</dbReference>
<dbReference type="GO" id="GO:0030246">
    <property type="term" value="F:carbohydrate binding"/>
    <property type="evidence" value="ECO:0007669"/>
    <property type="project" value="InterPro"/>
</dbReference>
<evidence type="ECO:0000256" key="4">
    <source>
        <dbReference type="ARBA" id="ARBA00023163"/>
    </source>
</evidence>
<accession>A0A2W2BJV9</accession>
<evidence type="ECO:0000256" key="5">
    <source>
        <dbReference type="SAM" id="MobiDB-lite"/>
    </source>
</evidence>
<dbReference type="Gene3D" id="1.10.10.10">
    <property type="entry name" value="Winged helix-like DNA-binding domain superfamily/Winged helix DNA-binding domain"/>
    <property type="match status" value="1"/>
</dbReference>
<dbReference type="InterPro" id="IPR051054">
    <property type="entry name" value="SorC_transcr_regulators"/>
</dbReference>
<proteinExistence type="inferred from homology"/>
<comment type="similarity">
    <text evidence="1">Belongs to the SorC transcriptional regulatory family.</text>
</comment>
<keyword evidence="8" id="KW-1185">Reference proteome</keyword>
<feature type="region of interest" description="Disordered" evidence="5">
    <location>
        <begin position="30"/>
        <end position="53"/>
    </location>
</feature>
<evidence type="ECO:0000313" key="7">
    <source>
        <dbReference type="EMBL" id="PZF76177.1"/>
    </source>
</evidence>
<feature type="region of interest" description="Disordered" evidence="5">
    <location>
        <begin position="71"/>
        <end position="95"/>
    </location>
</feature>
<dbReference type="GO" id="GO:0003677">
    <property type="term" value="F:DNA binding"/>
    <property type="evidence" value="ECO:0007669"/>
    <property type="project" value="UniProtKB-KW"/>
</dbReference>
<evidence type="ECO:0000259" key="6">
    <source>
        <dbReference type="Pfam" id="PF04198"/>
    </source>
</evidence>
<reference evidence="8" key="1">
    <citation type="submission" date="2018-06" db="EMBL/GenBank/DDBJ databases">
        <title>Aestuariibacter litoralis strain KCTC 52945T.</title>
        <authorList>
            <person name="Li X."/>
            <person name="Salam N."/>
            <person name="Li J.-L."/>
            <person name="Chen Y.-M."/>
            <person name="Yang Z.-W."/>
            <person name="Zhang L.-Y."/>
            <person name="Han M.-X."/>
            <person name="Xiao M."/>
            <person name="Li W.-J."/>
        </authorList>
    </citation>
    <scope>NUCLEOTIDE SEQUENCE [LARGE SCALE GENOMIC DNA]</scope>
    <source>
        <strain evidence="8">KCTC 52945</strain>
    </source>
</reference>
<name>A0A2W2BJV9_9HYPH</name>
<sequence length="410" mass="45440">MGVHFNSCTKLHDHAQMFRNDAAQQGLALRKTPRPTSSGGPENHPAQAMGRHHDLQHKCALARFSILRHNEKSSSARGPSMLEKTQTRKSRPLAAERGAGRIARNRMRIAWMYYVEGLTQNEIADRLGIGRVTVVRNINEAIKQREVKIWIEGDVAECFELEAELKAAFGFKDAVVVPEPVSPENIRKAIGVAAGMYLSDTLEDDMTVGVGWGATLYESLATLAPRDLENVQVISLLGGIVQARKFNPAEFAWQFARIMGADCYLFQAPAVVDSPETREALIERCGLRDIFRRAERLDLAILSVGTMAPSSTAFRFNLISDEERAELLKLGAVGDMLFNFYDRDGKLVDHPVNRRIMSLPLDQLRSVPTRVLASGGNDKVDCLLGAIRLADANVLITNEATARELLLRKP</sequence>
<dbReference type="InterPro" id="IPR007324">
    <property type="entry name" value="Sugar-bd_dom_put"/>
</dbReference>
<organism evidence="7 8">
    <name type="scientific">Aestuariivirga litoralis</name>
    <dbReference type="NCBI Taxonomy" id="2650924"/>
    <lineage>
        <taxon>Bacteria</taxon>
        <taxon>Pseudomonadati</taxon>
        <taxon>Pseudomonadota</taxon>
        <taxon>Alphaproteobacteria</taxon>
        <taxon>Hyphomicrobiales</taxon>
        <taxon>Aestuariivirgaceae</taxon>
        <taxon>Aestuariivirga</taxon>
    </lineage>
</organism>
<comment type="caution">
    <text evidence="7">The sequence shown here is derived from an EMBL/GenBank/DDBJ whole genome shotgun (WGS) entry which is preliminary data.</text>
</comment>
<dbReference type="Pfam" id="PF04198">
    <property type="entry name" value="Sugar-bind"/>
    <property type="match status" value="1"/>
</dbReference>
<dbReference type="AlphaFoldDB" id="A0A2W2BJV9"/>
<gene>
    <name evidence="7" type="ORF">DK847_13290</name>
</gene>
<dbReference type="SUPFAM" id="SSF88659">
    <property type="entry name" value="Sigma3 and sigma4 domains of RNA polymerase sigma factors"/>
    <property type="match status" value="1"/>
</dbReference>
<dbReference type="Proteomes" id="UP000248795">
    <property type="component" value="Unassembled WGS sequence"/>
</dbReference>
<feature type="domain" description="Sugar-binding" evidence="6">
    <location>
        <begin position="155"/>
        <end position="406"/>
    </location>
</feature>
<keyword evidence="2" id="KW-0805">Transcription regulation</keyword>
<dbReference type="PANTHER" id="PTHR34294:SF1">
    <property type="entry name" value="TRANSCRIPTIONAL REGULATOR LSRR"/>
    <property type="match status" value="1"/>
</dbReference>
<dbReference type="EMBL" id="QKVK01000006">
    <property type="protein sequence ID" value="PZF76177.1"/>
    <property type="molecule type" value="Genomic_DNA"/>
</dbReference>